<dbReference type="GO" id="GO:0016491">
    <property type="term" value="F:oxidoreductase activity"/>
    <property type="evidence" value="ECO:0007669"/>
    <property type="project" value="InterPro"/>
</dbReference>
<name>A0A564UJC0_9FIRM</name>
<dbReference type="Proteomes" id="UP000398619">
    <property type="component" value="Unassembled WGS sequence"/>
</dbReference>
<dbReference type="InterPro" id="IPR058240">
    <property type="entry name" value="rSAM_sf"/>
</dbReference>
<keyword evidence="2" id="KW-0004">4Fe-4S</keyword>
<gene>
    <name evidence="8" type="ORF">DLSSTS7063_02636</name>
</gene>
<dbReference type="EMBL" id="CABHNM010000062">
    <property type="protein sequence ID" value="VUX19568.1"/>
    <property type="molecule type" value="Genomic_DNA"/>
</dbReference>
<dbReference type="UniPathway" id="UPA00782"/>
<dbReference type="InterPro" id="IPR023885">
    <property type="entry name" value="4Fe4S-binding_SPASM_dom"/>
</dbReference>
<dbReference type="CDD" id="cd01335">
    <property type="entry name" value="Radical_SAM"/>
    <property type="match status" value="1"/>
</dbReference>
<evidence type="ECO:0000259" key="7">
    <source>
        <dbReference type="PROSITE" id="PS51918"/>
    </source>
</evidence>
<dbReference type="AlphaFoldDB" id="A0A564UJC0"/>
<dbReference type="Pfam" id="PF04055">
    <property type="entry name" value="Radical_SAM"/>
    <property type="match status" value="1"/>
</dbReference>
<evidence type="ECO:0000256" key="5">
    <source>
        <dbReference type="ARBA" id="ARBA00023004"/>
    </source>
</evidence>
<keyword evidence="3" id="KW-0949">S-adenosyl-L-methionine</keyword>
<dbReference type="SUPFAM" id="SSF102114">
    <property type="entry name" value="Radical SAM enzymes"/>
    <property type="match status" value="1"/>
</dbReference>
<keyword evidence="4" id="KW-0479">Metal-binding</keyword>
<comment type="cofactor">
    <cofactor evidence="1">
        <name>[4Fe-4S] cluster</name>
        <dbReference type="ChEBI" id="CHEBI:49883"/>
    </cofactor>
</comment>
<dbReference type="SFLD" id="SFLDG01386">
    <property type="entry name" value="main_SPASM_domain-containing"/>
    <property type="match status" value="1"/>
</dbReference>
<evidence type="ECO:0000256" key="3">
    <source>
        <dbReference type="ARBA" id="ARBA00022691"/>
    </source>
</evidence>
<dbReference type="PROSITE" id="PS51918">
    <property type="entry name" value="RADICAL_SAM"/>
    <property type="match status" value="1"/>
</dbReference>
<dbReference type="InterPro" id="IPR023867">
    <property type="entry name" value="Sulphatase_maturase_rSAM"/>
</dbReference>
<evidence type="ECO:0000313" key="9">
    <source>
        <dbReference type="Proteomes" id="UP000398619"/>
    </source>
</evidence>
<reference evidence="8 9" key="1">
    <citation type="submission" date="2019-07" db="EMBL/GenBank/DDBJ databases">
        <authorList>
            <person name="Hibberd C M."/>
            <person name="Gehrig L. J."/>
            <person name="Chang H.-W."/>
            <person name="Venkatesh S."/>
        </authorList>
    </citation>
    <scope>NUCLEOTIDE SEQUENCE [LARGE SCALE GENOMIC DNA]</scope>
    <source>
        <strain evidence="8">Dorea_longicatena_SSTS_Bg7063</strain>
    </source>
</reference>
<dbReference type="PANTHER" id="PTHR43787:SF3">
    <property type="entry name" value="ARYLSULFATASE REGULATORY PROTEIN"/>
    <property type="match status" value="1"/>
</dbReference>
<organism evidence="8 9">
    <name type="scientific">Dorea longicatena</name>
    <dbReference type="NCBI Taxonomy" id="88431"/>
    <lineage>
        <taxon>Bacteria</taxon>
        <taxon>Bacillati</taxon>
        <taxon>Bacillota</taxon>
        <taxon>Clostridia</taxon>
        <taxon>Lachnospirales</taxon>
        <taxon>Lachnospiraceae</taxon>
        <taxon>Dorea</taxon>
    </lineage>
</organism>
<feature type="domain" description="Radical SAM core" evidence="7">
    <location>
        <begin position="95"/>
        <end position="331"/>
    </location>
</feature>
<proteinExistence type="predicted"/>
<dbReference type="PANTHER" id="PTHR43787">
    <property type="entry name" value="FEMO COFACTOR BIOSYNTHESIS PROTEIN NIFB-RELATED"/>
    <property type="match status" value="1"/>
</dbReference>
<accession>A0A564UJC0</accession>
<dbReference type="SFLD" id="SFLDG01067">
    <property type="entry name" value="SPASM/twitch_domain_containing"/>
    <property type="match status" value="1"/>
</dbReference>
<dbReference type="Gene3D" id="3.20.20.70">
    <property type="entry name" value="Aldolase class I"/>
    <property type="match status" value="1"/>
</dbReference>
<keyword evidence="6" id="KW-0411">Iron-sulfur</keyword>
<dbReference type="InterPro" id="IPR013785">
    <property type="entry name" value="Aldolase_TIM"/>
</dbReference>
<dbReference type="GO" id="GO:0046872">
    <property type="term" value="F:metal ion binding"/>
    <property type="evidence" value="ECO:0007669"/>
    <property type="project" value="UniProtKB-KW"/>
</dbReference>
<sequence length="468" mass="54142">MESGLQELKFSRYNQKVELSGKLFLYNALTGGYASVDEEYRDNFDKCDFKKLDSMKELAELPNAIINQLMEGGFIIPKNFDEFNVIKSMHYRGRFGANKALTMTLIPTMNCNFRCPYCYEKDKKYPVKKMTTEVMDAIIKYVESRIDSVDHIFVTWYGGEPLLGLHEIRIMQNKLIELASQKDVQVSGMIITNGYGLTKEISDELVQMQIKTAQVTIDGPEEIHNRTRFLKNGEGTYRRIINNLLQANENLEVVIRVNIQKENIKYVPEFVDSLKQVGIDKRNNIKPYFSLVRDYEIDKGYIYSSCFSVPEFSEEESKLRQILLKKGFQPANSNIQPKLYGCGAVSPNSILVEPDGTLQKCWNVVGDKNEAIGNIMDIGDEFNGTLQELINESKWYAWSEFENEDCKNCEVLPLCMGGCPYYAVKRNELFEKYHYRCTSEKYNLKNVLQELAEEYINENLYKNEEKEV</sequence>
<evidence type="ECO:0000256" key="1">
    <source>
        <dbReference type="ARBA" id="ARBA00001966"/>
    </source>
</evidence>
<dbReference type="GO" id="GO:0051539">
    <property type="term" value="F:4 iron, 4 sulfur cluster binding"/>
    <property type="evidence" value="ECO:0007669"/>
    <property type="project" value="UniProtKB-KW"/>
</dbReference>
<evidence type="ECO:0000256" key="4">
    <source>
        <dbReference type="ARBA" id="ARBA00022723"/>
    </source>
</evidence>
<dbReference type="NCBIfam" id="TIGR04085">
    <property type="entry name" value="rSAM_more_4Fe4S"/>
    <property type="match status" value="1"/>
</dbReference>
<evidence type="ECO:0000313" key="8">
    <source>
        <dbReference type="EMBL" id="VUX19568.1"/>
    </source>
</evidence>
<dbReference type="RefSeq" id="WP_144101350.1">
    <property type="nucleotide sequence ID" value="NZ_CABHNM010000062.1"/>
</dbReference>
<keyword evidence="5" id="KW-0408">Iron</keyword>
<protein>
    <recommendedName>
        <fullName evidence="7">Radical SAM core domain-containing protein</fullName>
    </recommendedName>
</protein>
<dbReference type="InterPro" id="IPR007197">
    <property type="entry name" value="rSAM"/>
</dbReference>
<dbReference type="SFLD" id="SFLDG01384">
    <property type="entry name" value="thioether_bond_formation_requi"/>
    <property type="match status" value="1"/>
</dbReference>
<evidence type="ECO:0000256" key="2">
    <source>
        <dbReference type="ARBA" id="ARBA00022485"/>
    </source>
</evidence>
<evidence type="ECO:0000256" key="6">
    <source>
        <dbReference type="ARBA" id="ARBA00023014"/>
    </source>
</evidence>
<dbReference type="SFLD" id="SFLDS00029">
    <property type="entry name" value="Radical_SAM"/>
    <property type="match status" value="1"/>
</dbReference>